<dbReference type="InterPro" id="IPR048482">
    <property type="entry name" value="GH141_ins"/>
</dbReference>
<organism evidence="3">
    <name type="scientific">Caulobacter sp. (strain K31)</name>
    <dbReference type="NCBI Taxonomy" id="366602"/>
    <lineage>
        <taxon>Bacteria</taxon>
        <taxon>Pseudomonadati</taxon>
        <taxon>Pseudomonadota</taxon>
        <taxon>Alphaproteobacteria</taxon>
        <taxon>Caulobacterales</taxon>
        <taxon>Caulobacteraceae</taxon>
        <taxon>Caulobacter</taxon>
    </lineage>
</organism>
<dbReference type="SMART" id="SM00710">
    <property type="entry name" value="PbH1"/>
    <property type="match status" value="5"/>
</dbReference>
<reference evidence="3" key="1">
    <citation type="submission" date="2008-01" db="EMBL/GenBank/DDBJ databases">
        <title>Complete sequence of chromosome of Caulobacter sp. K31.</title>
        <authorList>
            <consortium name="US DOE Joint Genome Institute"/>
            <person name="Copeland A."/>
            <person name="Lucas S."/>
            <person name="Lapidus A."/>
            <person name="Barry K."/>
            <person name="Glavina del Rio T."/>
            <person name="Dalin E."/>
            <person name="Tice H."/>
            <person name="Pitluck S."/>
            <person name="Bruce D."/>
            <person name="Goodwin L."/>
            <person name="Thompson L.S."/>
            <person name="Brettin T."/>
            <person name="Detter J.C."/>
            <person name="Han C."/>
            <person name="Schmutz J."/>
            <person name="Larimer F."/>
            <person name="Land M."/>
            <person name="Hauser L."/>
            <person name="Kyrpides N."/>
            <person name="Kim E."/>
            <person name="Stephens C."/>
            <person name="Richardson P."/>
        </authorList>
    </citation>
    <scope>NUCLEOTIDE SEQUENCE [LARGE SCALE GENOMIC DNA]</scope>
    <source>
        <strain evidence="3">K31</strain>
    </source>
</reference>
<feature type="region of interest" description="Disordered" evidence="1">
    <location>
        <begin position="1"/>
        <end position="27"/>
    </location>
</feature>
<dbReference type="Gene3D" id="2.160.20.10">
    <property type="entry name" value="Single-stranded right-handed beta-helix, Pectin lyase-like"/>
    <property type="match status" value="2"/>
</dbReference>
<evidence type="ECO:0000313" key="3">
    <source>
        <dbReference type="EMBL" id="ABZ71532.1"/>
    </source>
</evidence>
<sequence length="722" mass="77893" precursor="true">MKAVSAPKLGARRGADGTKTPSRTARGGAAARALGLALISGAPAFAQSLPQFAFPTLPTVPTSDRPNSEQAFASVEIHERPAPAPVIFEVSPGGSDAGDGSAARPFASLERAQTAVRSVNTAHAVTVRLADGVYRLEAPLRFSQADGGQNGFVVRWEAAKGARPMISGGTQVQGWRRADAQRDIWVADIPRGADPRQLWVNDRLAHRAAVEAPRRAFAFRDWGIQILDPAWRFLADLPDQTRLEVENTGFFTDRRARVVSIKGDRIVLAQPGWRNNLIGYDTFARPVSGDHARFFIANALAFVRAEGDWWADPKRGKLYYKPRAGEPLDASRVIMPRLEALVSIAGAPGRPVQDLQFSGIGFAHTSWLGPSGPEGYASQQSGAFLAGETQNYPADPVRDCSWGCWAFEARRNQWRQQPAAVQVAVATRIRFEKAEFAHLGQIALGIGNDDSANLGGVGLETRSVEVVASTFTDLAGGAIMVGGVTPQAHHPSRPELAVRDIIISDNTITKVSQVYREQAAILVTYATGSLILRNDVSETPYDGIDVGWGWGVNDPGGNTAYMSLGRGYYDQPGNRVYDTPTILRDTVIFGNRVHGVKRWFPDGGAIYHLSADPGALIAENHVYDVPGGIGVYLDEGSRYVTVRDNVFDGLGLWVNLNALDGAYPRRTAADNLARGNWHNAGKANGTWSDYANNRLVDNISVDGQAWPEGARGVIARAGPAPR</sequence>
<evidence type="ECO:0000256" key="1">
    <source>
        <dbReference type="SAM" id="MobiDB-lite"/>
    </source>
</evidence>
<feature type="domain" description="GH141-like insertion" evidence="2">
    <location>
        <begin position="183"/>
        <end position="323"/>
    </location>
</feature>
<dbReference type="PANTHER" id="PTHR36453:SF1">
    <property type="entry name" value="RIGHT HANDED BETA HELIX DOMAIN-CONTAINING PROTEIN"/>
    <property type="match status" value="1"/>
</dbReference>
<accession>B0SVR4</accession>
<dbReference type="InterPro" id="IPR006626">
    <property type="entry name" value="PbH1"/>
</dbReference>
<protein>
    <recommendedName>
        <fullName evidence="2">GH141-like insertion domain-containing protein</fullName>
    </recommendedName>
</protein>
<dbReference type="HOGENOM" id="CLU_013864_0_0_5"/>
<gene>
    <name evidence="3" type="ordered locus">Caul_2405</name>
</gene>
<dbReference type="InterPro" id="IPR011050">
    <property type="entry name" value="Pectin_lyase_fold/virulence"/>
</dbReference>
<dbReference type="InterPro" id="IPR012334">
    <property type="entry name" value="Pectin_lyas_fold"/>
</dbReference>
<name>B0SVR4_CAUSK</name>
<dbReference type="SUPFAM" id="SSF51126">
    <property type="entry name" value="Pectin lyase-like"/>
    <property type="match status" value="1"/>
</dbReference>
<dbReference type="EMBL" id="CP000927">
    <property type="protein sequence ID" value="ABZ71532.1"/>
    <property type="molecule type" value="Genomic_DNA"/>
</dbReference>
<dbReference type="STRING" id="366602.Caul_2405"/>
<dbReference type="KEGG" id="cak:Caul_2405"/>
<dbReference type="AlphaFoldDB" id="B0SVR4"/>
<evidence type="ECO:0000259" key="2">
    <source>
        <dbReference type="Pfam" id="PF21231"/>
    </source>
</evidence>
<dbReference type="PANTHER" id="PTHR36453">
    <property type="entry name" value="SECRETED PROTEIN-RELATED"/>
    <property type="match status" value="1"/>
</dbReference>
<proteinExistence type="predicted"/>
<dbReference type="Pfam" id="PF21231">
    <property type="entry name" value="GH141_M"/>
    <property type="match status" value="1"/>
</dbReference>
<dbReference type="OrthoDB" id="227157at2"/>
<dbReference type="eggNOG" id="COG4733">
    <property type="taxonomic scope" value="Bacteria"/>
</dbReference>